<accession>A0A1B6GE81</accession>
<evidence type="ECO:0000256" key="1">
    <source>
        <dbReference type="SAM" id="MobiDB-lite"/>
    </source>
</evidence>
<dbReference type="AlphaFoldDB" id="A0A1B6GE81"/>
<feature type="non-terminal residue" evidence="2">
    <location>
        <position position="164"/>
    </location>
</feature>
<proteinExistence type="predicted"/>
<name>A0A1B6GE81_9HEMI</name>
<dbReference type="EMBL" id="GECZ01009049">
    <property type="protein sequence ID" value="JAS60720.1"/>
    <property type="molecule type" value="Transcribed_RNA"/>
</dbReference>
<gene>
    <name evidence="2" type="ORF">g.3516</name>
</gene>
<organism evidence="2">
    <name type="scientific">Cuerna arida</name>
    <dbReference type="NCBI Taxonomy" id="1464854"/>
    <lineage>
        <taxon>Eukaryota</taxon>
        <taxon>Metazoa</taxon>
        <taxon>Ecdysozoa</taxon>
        <taxon>Arthropoda</taxon>
        <taxon>Hexapoda</taxon>
        <taxon>Insecta</taxon>
        <taxon>Pterygota</taxon>
        <taxon>Neoptera</taxon>
        <taxon>Paraneoptera</taxon>
        <taxon>Hemiptera</taxon>
        <taxon>Auchenorrhyncha</taxon>
        <taxon>Membracoidea</taxon>
        <taxon>Cicadellidae</taxon>
        <taxon>Cicadellinae</taxon>
        <taxon>Proconiini</taxon>
        <taxon>Cuerna</taxon>
    </lineage>
</organism>
<reference evidence="2" key="1">
    <citation type="submission" date="2015-11" db="EMBL/GenBank/DDBJ databases">
        <title>De novo transcriptome assembly of four potential Pierce s Disease insect vectors from Arizona vineyards.</title>
        <authorList>
            <person name="Tassone E.E."/>
        </authorList>
    </citation>
    <scope>NUCLEOTIDE SEQUENCE</scope>
</reference>
<feature type="non-terminal residue" evidence="2">
    <location>
        <position position="1"/>
    </location>
</feature>
<feature type="compositionally biased region" description="Low complexity" evidence="1">
    <location>
        <begin position="65"/>
        <end position="76"/>
    </location>
</feature>
<sequence length="164" mass="18738">LVVRQFSADNFKHFDNDELYHKLITESPFYSDLKAIFELMRYHKAFVNDDALFAKDDNVVVPQVNEIENNENSENGENNENDENEKPADDSDSNSEEVTNANDVDNGSETDDGGIPAEVSERIKRVRNKCEADKKNIEEVEKEINDVDYSLEIDYGEDDILLAL</sequence>
<feature type="region of interest" description="Disordered" evidence="1">
    <location>
        <begin position="64"/>
        <end position="122"/>
    </location>
</feature>
<evidence type="ECO:0000313" key="2">
    <source>
        <dbReference type="EMBL" id="JAS60720.1"/>
    </source>
</evidence>
<protein>
    <submittedName>
        <fullName evidence="2">Uncharacterized protein</fullName>
    </submittedName>
</protein>
<feature type="compositionally biased region" description="Polar residues" evidence="1">
    <location>
        <begin position="96"/>
        <end position="105"/>
    </location>
</feature>